<dbReference type="Gene3D" id="1.10.340.70">
    <property type="match status" value="1"/>
</dbReference>
<comment type="caution">
    <text evidence="2">The sequence shown here is derived from an EMBL/GenBank/DDBJ whole genome shotgun (WGS) entry which is preliminary data.</text>
</comment>
<evidence type="ECO:0000259" key="1">
    <source>
        <dbReference type="PROSITE" id="PS50994"/>
    </source>
</evidence>
<protein>
    <submittedName>
        <fullName evidence="2">Polyprotein</fullName>
    </submittedName>
</protein>
<gene>
    <name evidence="2" type="ORF">STAS_22795</name>
</gene>
<organism evidence="2 3">
    <name type="scientific">Striga asiatica</name>
    <name type="common">Asiatic witchweed</name>
    <name type="synonym">Buchnera asiatica</name>
    <dbReference type="NCBI Taxonomy" id="4170"/>
    <lineage>
        <taxon>Eukaryota</taxon>
        <taxon>Viridiplantae</taxon>
        <taxon>Streptophyta</taxon>
        <taxon>Embryophyta</taxon>
        <taxon>Tracheophyta</taxon>
        <taxon>Spermatophyta</taxon>
        <taxon>Magnoliopsida</taxon>
        <taxon>eudicotyledons</taxon>
        <taxon>Gunneridae</taxon>
        <taxon>Pentapetalae</taxon>
        <taxon>asterids</taxon>
        <taxon>lamiids</taxon>
        <taxon>Lamiales</taxon>
        <taxon>Orobanchaceae</taxon>
        <taxon>Buchnereae</taxon>
        <taxon>Striga</taxon>
    </lineage>
</organism>
<dbReference type="GO" id="GO:0015074">
    <property type="term" value="P:DNA integration"/>
    <property type="evidence" value="ECO:0007669"/>
    <property type="project" value="InterPro"/>
</dbReference>
<dbReference type="Pfam" id="PF17921">
    <property type="entry name" value="Integrase_H2C2"/>
    <property type="match status" value="1"/>
</dbReference>
<name>A0A5A7QLT0_STRAF</name>
<dbReference type="InterPro" id="IPR001584">
    <property type="entry name" value="Integrase_cat-core"/>
</dbReference>
<keyword evidence="3" id="KW-1185">Reference proteome</keyword>
<dbReference type="InterPro" id="IPR012337">
    <property type="entry name" value="RNaseH-like_sf"/>
</dbReference>
<dbReference type="Gene3D" id="3.30.420.10">
    <property type="entry name" value="Ribonuclease H-like superfamily/Ribonuclease H"/>
    <property type="match status" value="1"/>
</dbReference>
<sequence>MDVPELDAISRPTWALWDDLRRAQAGDAFCGEMRGKMECKDADVDEYDDHDGLLLCRGRVYVPSTGPLKETIIKHVHDSMFGGHSGVYRTWMRQANTFYWPGQQGEVQEYVARCDECQRVKADSRRPGGLLQPLPVPERIWEDITMDFIEGLPMSNGFIGLMVVVDRLTKYAHFIPLTHTYTAKSITRLFVEYMMKLHVGSSFDCDRDRIFLSSFWSV</sequence>
<dbReference type="OrthoDB" id="909526at2759"/>
<dbReference type="AlphaFoldDB" id="A0A5A7QLT0"/>
<evidence type="ECO:0000313" key="3">
    <source>
        <dbReference type="Proteomes" id="UP000325081"/>
    </source>
</evidence>
<dbReference type="Proteomes" id="UP000325081">
    <property type="component" value="Unassembled WGS sequence"/>
</dbReference>
<dbReference type="GO" id="GO:0003676">
    <property type="term" value="F:nucleic acid binding"/>
    <property type="evidence" value="ECO:0007669"/>
    <property type="project" value="InterPro"/>
</dbReference>
<reference evidence="3" key="1">
    <citation type="journal article" date="2019" name="Curr. Biol.">
        <title>Genome Sequence of Striga asiatica Provides Insight into the Evolution of Plant Parasitism.</title>
        <authorList>
            <person name="Yoshida S."/>
            <person name="Kim S."/>
            <person name="Wafula E.K."/>
            <person name="Tanskanen J."/>
            <person name="Kim Y.M."/>
            <person name="Honaas L."/>
            <person name="Yang Z."/>
            <person name="Spallek T."/>
            <person name="Conn C.E."/>
            <person name="Ichihashi Y."/>
            <person name="Cheong K."/>
            <person name="Cui S."/>
            <person name="Der J.P."/>
            <person name="Gundlach H."/>
            <person name="Jiao Y."/>
            <person name="Hori C."/>
            <person name="Ishida J.K."/>
            <person name="Kasahara H."/>
            <person name="Kiba T."/>
            <person name="Kim M.S."/>
            <person name="Koo N."/>
            <person name="Laohavisit A."/>
            <person name="Lee Y.H."/>
            <person name="Lumba S."/>
            <person name="McCourt P."/>
            <person name="Mortimer J.C."/>
            <person name="Mutuku J.M."/>
            <person name="Nomura T."/>
            <person name="Sasaki-Sekimoto Y."/>
            <person name="Seto Y."/>
            <person name="Wang Y."/>
            <person name="Wakatake T."/>
            <person name="Sakakibara H."/>
            <person name="Demura T."/>
            <person name="Yamaguchi S."/>
            <person name="Yoneyama K."/>
            <person name="Manabe R.I."/>
            <person name="Nelson D.C."/>
            <person name="Schulman A.H."/>
            <person name="Timko M.P."/>
            <person name="dePamphilis C.W."/>
            <person name="Choi D."/>
            <person name="Shirasu K."/>
        </authorList>
    </citation>
    <scope>NUCLEOTIDE SEQUENCE [LARGE SCALE GENOMIC DNA]</scope>
    <source>
        <strain evidence="3">cv. UVA1</strain>
    </source>
</reference>
<dbReference type="PANTHER" id="PTHR45835:SF99">
    <property type="entry name" value="CHROMO DOMAIN-CONTAINING PROTEIN-RELATED"/>
    <property type="match status" value="1"/>
</dbReference>
<feature type="domain" description="Integrase catalytic" evidence="1">
    <location>
        <begin position="131"/>
        <end position="218"/>
    </location>
</feature>
<dbReference type="PANTHER" id="PTHR45835">
    <property type="entry name" value="YALI0A06105P"/>
    <property type="match status" value="1"/>
</dbReference>
<evidence type="ECO:0000313" key="2">
    <source>
        <dbReference type="EMBL" id="GER45812.1"/>
    </source>
</evidence>
<dbReference type="InterPro" id="IPR036397">
    <property type="entry name" value="RNaseH_sf"/>
</dbReference>
<dbReference type="PROSITE" id="PS50994">
    <property type="entry name" value="INTEGRASE"/>
    <property type="match status" value="1"/>
</dbReference>
<dbReference type="SUPFAM" id="SSF53098">
    <property type="entry name" value="Ribonuclease H-like"/>
    <property type="match status" value="1"/>
</dbReference>
<dbReference type="EMBL" id="BKCP01007316">
    <property type="protein sequence ID" value="GER45812.1"/>
    <property type="molecule type" value="Genomic_DNA"/>
</dbReference>
<accession>A0A5A7QLT0</accession>
<dbReference type="InterPro" id="IPR041588">
    <property type="entry name" value="Integrase_H2C2"/>
</dbReference>
<proteinExistence type="predicted"/>